<feature type="transmembrane region" description="Helical" evidence="10">
    <location>
        <begin position="525"/>
        <end position="544"/>
    </location>
</feature>
<sequence>MFPGIQQYMPAMGMGVGMGMGMEMGMNRPVMPFPNMLPGSALPAATAAAHLGPRFPMPPFHMPRVPAPDSSRMQPENQSDNNNNMVAPAPPHPNQSRLPNFTDPYQQYLGPHQMQFQVIQNQAMNQPNVGKPSTSRDNPENPSLLGYLEFCQVLLRNSPSLATELDSEGRCPLHLASAKGHTEVVKELLKTNPEMCLVRDKDDMLPLHFAAMRGRVGALKELIKSKPDSIEMVESGDEDGSVLQLCVRYNHLEALKLLVESLRGDRRFLSVKDKEDNSLLRLAVKCRQIKIIKYLLSVSEMSPEIRNLNKNSLTAMDTLNRYPGDFMRQYVLTEGIEKRALEVSSAADLTSKQQGTLSISRMEAASSQSIAVVIVQADPPQASSSPSLTNNDPPQTSAAPSQASNDPPEASSGRVSNHDPVLQPMPSPNMNMSSEQGEDRWGRLERFCRTYLLDEGNWMDKKTREQLMVAATVIATMTFQSVISPPGGVWQGDTTQDGFTCPDYGFCEAGTAVVGYAWSPDFMKFIFFNSSSFFSSLCVMLVLMSGFPLENRVVKWILAILMIAAASCMLLTYMWALGLVSPNHIYYRIRKLGYLLIGTWAMLLALVAFIQLSRIAFWVRSRRNKSTNAPL</sequence>
<protein>
    <submittedName>
        <fullName evidence="12">E3 ubiquitin-protein ligase mind-bomb</fullName>
    </submittedName>
</protein>
<evidence type="ECO:0000259" key="11">
    <source>
        <dbReference type="Pfam" id="PF13962"/>
    </source>
</evidence>
<gene>
    <name evidence="12" type="ORF">DEO72_LG6g2531</name>
</gene>
<keyword evidence="5 10" id="KW-1133">Transmembrane helix</keyword>
<feature type="repeat" description="ANK" evidence="8">
    <location>
        <begin position="168"/>
        <end position="200"/>
    </location>
</feature>
<accession>A0A4D6MBN8</accession>
<feature type="compositionally biased region" description="Polar residues" evidence="9">
    <location>
        <begin position="388"/>
        <end position="405"/>
    </location>
</feature>
<dbReference type="Proteomes" id="UP000501690">
    <property type="component" value="Linkage Group LG6"/>
</dbReference>
<proteinExistence type="predicted"/>
<organism evidence="12 13">
    <name type="scientific">Vigna unguiculata</name>
    <name type="common">Cowpea</name>
    <dbReference type="NCBI Taxonomy" id="3917"/>
    <lineage>
        <taxon>Eukaryota</taxon>
        <taxon>Viridiplantae</taxon>
        <taxon>Streptophyta</taxon>
        <taxon>Embryophyta</taxon>
        <taxon>Tracheophyta</taxon>
        <taxon>Spermatophyta</taxon>
        <taxon>Magnoliopsida</taxon>
        <taxon>eudicotyledons</taxon>
        <taxon>Gunneridae</taxon>
        <taxon>Pentapetalae</taxon>
        <taxon>rosids</taxon>
        <taxon>fabids</taxon>
        <taxon>Fabales</taxon>
        <taxon>Fabaceae</taxon>
        <taxon>Papilionoideae</taxon>
        <taxon>50 kb inversion clade</taxon>
        <taxon>NPAAA clade</taxon>
        <taxon>indigoferoid/millettioid clade</taxon>
        <taxon>Phaseoleae</taxon>
        <taxon>Vigna</taxon>
    </lineage>
</organism>
<evidence type="ECO:0000256" key="8">
    <source>
        <dbReference type="PROSITE-ProRule" id="PRU00023"/>
    </source>
</evidence>
<dbReference type="InterPro" id="IPR002110">
    <property type="entry name" value="Ankyrin_rpt"/>
</dbReference>
<evidence type="ECO:0000256" key="5">
    <source>
        <dbReference type="ARBA" id="ARBA00022989"/>
    </source>
</evidence>
<dbReference type="PROSITE" id="PS50088">
    <property type="entry name" value="ANK_REPEAT"/>
    <property type="match status" value="1"/>
</dbReference>
<keyword evidence="7 10" id="KW-0472">Membrane</keyword>
<feature type="compositionally biased region" description="Polar residues" evidence="9">
    <location>
        <begin position="71"/>
        <end position="85"/>
    </location>
</feature>
<dbReference type="GO" id="GO:0005886">
    <property type="term" value="C:plasma membrane"/>
    <property type="evidence" value="ECO:0007669"/>
    <property type="project" value="UniProtKB-SubCell"/>
</dbReference>
<feature type="region of interest" description="Disordered" evidence="9">
    <location>
        <begin position="379"/>
        <end position="438"/>
    </location>
</feature>
<dbReference type="PROSITE" id="PS50297">
    <property type="entry name" value="ANK_REP_REGION"/>
    <property type="match status" value="1"/>
</dbReference>
<evidence type="ECO:0000256" key="6">
    <source>
        <dbReference type="ARBA" id="ARBA00023043"/>
    </source>
</evidence>
<dbReference type="Pfam" id="PF12796">
    <property type="entry name" value="Ank_2"/>
    <property type="match status" value="1"/>
</dbReference>
<evidence type="ECO:0000256" key="3">
    <source>
        <dbReference type="ARBA" id="ARBA00022692"/>
    </source>
</evidence>
<name>A0A4D6MBN8_VIGUN</name>
<feature type="region of interest" description="Disordered" evidence="9">
    <location>
        <begin position="59"/>
        <end position="91"/>
    </location>
</feature>
<keyword evidence="4" id="KW-0677">Repeat</keyword>
<comment type="subcellular location">
    <subcellularLocation>
        <location evidence="2">Cell membrane</location>
        <topology evidence="2">Peripheral membrane protein</topology>
        <orientation evidence="2">Cytoplasmic side</orientation>
    </subcellularLocation>
    <subcellularLocation>
        <location evidence="1">Membrane</location>
        <topology evidence="1">Multi-pass membrane protein</topology>
    </subcellularLocation>
</comment>
<evidence type="ECO:0000256" key="10">
    <source>
        <dbReference type="SAM" id="Phobius"/>
    </source>
</evidence>
<dbReference type="EMBL" id="CP039350">
    <property type="protein sequence ID" value="QCD97818.1"/>
    <property type="molecule type" value="Genomic_DNA"/>
</dbReference>
<dbReference type="InterPro" id="IPR026961">
    <property type="entry name" value="PGG_dom"/>
</dbReference>
<dbReference type="Pfam" id="PF13962">
    <property type="entry name" value="PGG"/>
    <property type="match status" value="1"/>
</dbReference>
<evidence type="ECO:0000256" key="9">
    <source>
        <dbReference type="SAM" id="MobiDB-lite"/>
    </source>
</evidence>
<keyword evidence="13" id="KW-1185">Reference proteome</keyword>
<dbReference type="InterPro" id="IPR036770">
    <property type="entry name" value="Ankyrin_rpt-contain_sf"/>
</dbReference>
<dbReference type="AlphaFoldDB" id="A0A4D6MBN8"/>
<feature type="transmembrane region" description="Helical" evidence="10">
    <location>
        <begin position="592"/>
        <end position="617"/>
    </location>
</feature>
<keyword evidence="6 8" id="KW-0040">ANK repeat</keyword>
<dbReference type="SMART" id="SM00248">
    <property type="entry name" value="ANK"/>
    <property type="match status" value="4"/>
</dbReference>
<evidence type="ECO:0000313" key="13">
    <source>
        <dbReference type="Proteomes" id="UP000501690"/>
    </source>
</evidence>
<keyword evidence="3 10" id="KW-0812">Transmembrane</keyword>
<dbReference type="SUPFAM" id="SSF48403">
    <property type="entry name" value="Ankyrin repeat"/>
    <property type="match status" value="1"/>
</dbReference>
<evidence type="ECO:0000256" key="4">
    <source>
        <dbReference type="ARBA" id="ARBA00022737"/>
    </source>
</evidence>
<dbReference type="PANTHER" id="PTHR24186:SF37">
    <property type="entry name" value="PGG DOMAIN-CONTAINING PROTEIN"/>
    <property type="match status" value="1"/>
</dbReference>
<feature type="domain" description="PGG" evidence="11">
    <location>
        <begin position="461"/>
        <end position="577"/>
    </location>
</feature>
<evidence type="ECO:0000256" key="2">
    <source>
        <dbReference type="ARBA" id="ARBA00004413"/>
    </source>
</evidence>
<dbReference type="Gene3D" id="1.25.40.20">
    <property type="entry name" value="Ankyrin repeat-containing domain"/>
    <property type="match status" value="1"/>
</dbReference>
<evidence type="ECO:0000256" key="1">
    <source>
        <dbReference type="ARBA" id="ARBA00004141"/>
    </source>
</evidence>
<feature type="transmembrane region" description="Helical" evidence="10">
    <location>
        <begin position="556"/>
        <end position="580"/>
    </location>
</feature>
<evidence type="ECO:0000256" key="7">
    <source>
        <dbReference type="ARBA" id="ARBA00023136"/>
    </source>
</evidence>
<evidence type="ECO:0000313" key="12">
    <source>
        <dbReference type="EMBL" id="QCD97818.1"/>
    </source>
</evidence>
<dbReference type="PANTHER" id="PTHR24186">
    <property type="entry name" value="PROTEIN PHOSPHATASE 1 REGULATORY SUBUNIT"/>
    <property type="match status" value="1"/>
</dbReference>
<reference evidence="12 13" key="1">
    <citation type="submission" date="2019-04" db="EMBL/GenBank/DDBJ databases">
        <title>An improved genome assembly and genetic linkage map for asparagus bean, Vigna unguiculata ssp. sesquipedialis.</title>
        <authorList>
            <person name="Xia Q."/>
            <person name="Zhang R."/>
            <person name="Dong Y."/>
        </authorList>
    </citation>
    <scope>NUCLEOTIDE SEQUENCE [LARGE SCALE GENOMIC DNA]</scope>
    <source>
        <tissue evidence="12">Leaf</tissue>
    </source>
</reference>